<name>A0AA88HTI9_ARTSF</name>
<dbReference type="GO" id="GO:0003824">
    <property type="term" value="F:catalytic activity"/>
    <property type="evidence" value="ECO:0007669"/>
    <property type="project" value="InterPro"/>
</dbReference>
<reference evidence="2" key="1">
    <citation type="submission" date="2023-07" db="EMBL/GenBank/DDBJ databases">
        <title>Chromosome-level genome assembly of Artemia franciscana.</title>
        <authorList>
            <person name="Jo E."/>
        </authorList>
    </citation>
    <scope>NUCLEOTIDE SEQUENCE</scope>
    <source>
        <tissue evidence="2">Whole body</tissue>
    </source>
</reference>
<evidence type="ECO:0000259" key="1">
    <source>
        <dbReference type="Pfam" id="PF14529"/>
    </source>
</evidence>
<comment type="caution">
    <text evidence="2">The sequence shown here is derived from an EMBL/GenBank/DDBJ whole genome shotgun (WGS) entry which is preliminary data.</text>
</comment>
<dbReference type="Gene3D" id="3.60.10.10">
    <property type="entry name" value="Endonuclease/exonuclease/phosphatase"/>
    <property type="match status" value="1"/>
</dbReference>
<protein>
    <recommendedName>
        <fullName evidence="1">Endonuclease/exonuclease/phosphatase domain-containing protein</fullName>
    </recommendedName>
</protein>
<dbReference type="PANTHER" id="PTHR33273">
    <property type="entry name" value="DOMAIN-CONTAINING PROTEIN, PUTATIVE-RELATED"/>
    <property type="match status" value="1"/>
</dbReference>
<dbReference type="SUPFAM" id="SSF56219">
    <property type="entry name" value="DNase I-like"/>
    <property type="match status" value="1"/>
</dbReference>
<dbReference type="EMBL" id="JAVRJZ010000016">
    <property type="protein sequence ID" value="KAK2710587.1"/>
    <property type="molecule type" value="Genomic_DNA"/>
</dbReference>
<gene>
    <name evidence="2" type="ORF">QYM36_011940</name>
</gene>
<sequence>MDLGQVPLVDLGPVQYQNVRSPSGYMNCTANQHQLPVDESRSEHVQAGQTQLYYNTVYQGQMQPSNVYSNQGQMMMQNLNAGSVNYPPQIYYTPVQMQWQQPQPQLIRNTVRDNVRMMPYARQNTRTRHDPVSVSTKNRFEILESDETAGAEDNMSDIGDTVNCAVAEGIISDEDFPKLGQNPSTSAVFKRRRTENIPPLPSPTVTEQVSSMVRAVGEMDIPEKELNSECVIFTPVEEDQTFPNDMILLRILKGVVPKEDLEFVCNKERKKLSNEKHIIVGDFNAHSDVWCSCGTNNEAGNSLQRFMLDTPESCLLTPKDFPTRINYSNGSYTTIDLAFALTNDHNPYVIQWKQQDQDSEPSSPRFSIQKANWSEFDETLKSMEIDKMLMLAEEVDQKIEIFQGKSLEAAEKTIPKNKHNLKGQKSTPWWNEDCEEAKKELKKRRHEYDRIPTLDRYIKVKQAHARFRKKVKEAKWHS</sequence>
<keyword evidence="3" id="KW-1185">Reference proteome</keyword>
<dbReference type="Pfam" id="PF14529">
    <property type="entry name" value="Exo_endo_phos_2"/>
    <property type="match status" value="1"/>
</dbReference>
<proteinExistence type="predicted"/>
<evidence type="ECO:0000313" key="3">
    <source>
        <dbReference type="Proteomes" id="UP001187531"/>
    </source>
</evidence>
<dbReference type="InterPro" id="IPR005135">
    <property type="entry name" value="Endo/exonuclease/phosphatase"/>
</dbReference>
<evidence type="ECO:0000313" key="2">
    <source>
        <dbReference type="EMBL" id="KAK2710587.1"/>
    </source>
</evidence>
<dbReference type="Proteomes" id="UP001187531">
    <property type="component" value="Unassembled WGS sequence"/>
</dbReference>
<feature type="domain" description="Endonuclease/exonuclease/phosphatase" evidence="1">
    <location>
        <begin position="266"/>
        <end position="355"/>
    </location>
</feature>
<dbReference type="InterPro" id="IPR036691">
    <property type="entry name" value="Endo/exonu/phosph_ase_sf"/>
</dbReference>
<organism evidence="2 3">
    <name type="scientific">Artemia franciscana</name>
    <name type="common">Brine shrimp</name>
    <name type="synonym">Artemia sanfranciscana</name>
    <dbReference type="NCBI Taxonomy" id="6661"/>
    <lineage>
        <taxon>Eukaryota</taxon>
        <taxon>Metazoa</taxon>
        <taxon>Ecdysozoa</taxon>
        <taxon>Arthropoda</taxon>
        <taxon>Crustacea</taxon>
        <taxon>Branchiopoda</taxon>
        <taxon>Anostraca</taxon>
        <taxon>Artemiidae</taxon>
        <taxon>Artemia</taxon>
    </lineage>
</organism>
<accession>A0AA88HTI9</accession>
<dbReference type="PANTHER" id="PTHR33273:SF4">
    <property type="entry name" value="ENDONUCLEASE_EXONUCLEASE_PHOSPHATASE DOMAIN-CONTAINING PROTEIN"/>
    <property type="match status" value="1"/>
</dbReference>
<dbReference type="AlphaFoldDB" id="A0AA88HTI9"/>